<evidence type="ECO:0000256" key="1">
    <source>
        <dbReference type="SAM" id="SignalP"/>
    </source>
</evidence>
<feature type="signal peptide" evidence="1">
    <location>
        <begin position="1"/>
        <end position="19"/>
    </location>
</feature>
<evidence type="ECO:0000313" key="2">
    <source>
        <dbReference type="EMBL" id="KAJ8925179.1"/>
    </source>
</evidence>
<dbReference type="SUPFAM" id="SSF49265">
    <property type="entry name" value="Fibronectin type III"/>
    <property type="match status" value="2"/>
</dbReference>
<accession>A0AAV8WEY1</accession>
<proteinExistence type="predicted"/>
<reference evidence="2 3" key="1">
    <citation type="journal article" date="2023" name="Insect Mol. Biol.">
        <title>Genome sequencing provides insights into the evolution of gene families encoding plant cell wall-degrading enzymes in longhorned beetles.</title>
        <authorList>
            <person name="Shin N.R."/>
            <person name="Okamura Y."/>
            <person name="Kirsch R."/>
            <person name="Pauchet Y."/>
        </authorList>
    </citation>
    <scope>NUCLEOTIDE SEQUENCE [LARGE SCALE GENOMIC DNA]</scope>
    <source>
        <strain evidence="2">EAD_L_NR</strain>
    </source>
</reference>
<feature type="chain" id="PRO_5043956249" description="Fibronectin type-III domain-containing protein" evidence="1">
    <location>
        <begin position="20"/>
        <end position="313"/>
    </location>
</feature>
<protein>
    <recommendedName>
        <fullName evidence="4">Fibronectin type-III domain-containing protein</fullName>
    </recommendedName>
</protein>
<evidence type="ECO:0000313" key="3">
    <source>
        <dbReference type="Proteomes" id="UP001159042"/>
    </source>
</evidence>
<dbReference type="EMBL" id="JANEYG010000002">
    <property type="protein sequence ID" value="KAJ8925179.1"/>
    <property type="molecule type" value="Genomic_DNA"/>
</dbReference>
<gene>
    <name evidence="2" type="ORF">NQ315_001364</name>
</gene>
<dbReference type="AlphaFoldDB" id="A0AAV8WEY1"/>
<dbReference type="Proteomes" id="UP001159042">
    <property type="component" value="Unassembled WGS sequence"/>
</dbReference>
<dbReference type="InterPro" id="IPR036116">
    <property type="entry name" value="FN3_sf"/>
</dbReference>
<keyword evidence="1" id="KW-0732">Signal</keyword>
<keyword evidence="3" id="KW-1185">Reference proteome</keyword>
<sequence>MLKSCLRVIAFGVLVVAWASREECIPMAVTNVNLSFTGILSWSVREEDTCLISHFLVELAPPNGEKLFWFETEDPQINIDFLKPCEEWHVNIVAYSNTTKGDDHLYITQMPVPMDVDLIVNYFNVTHKKEEGDLDLEWSMEDIMWGDCSLKYRLTVSGDDGDVISDLYMKEKHAELHFLSPCVHYEFGVRVVNVAPPVMEGPMKSIEYDYPPAVQQRPVLEAASLGATTTNLTFSLETAQRNRCPIREFHVDGGKYLNLTIPLRDSDDREQVEVHLTSLLPNTMYTIKAKVQNSAGWSDDSVIAFQTLDVDPQ</sequence>
<comment type="caution">
    <text evidence="2">The sequence shown here is derived from an EMBL/GenBank/DDBJ whole genome shotgun (WGS) entry which is preliminary data.</text>
</comment>
<organism evidence="2 3">
    <name type="scientific">Exocentrus adspersus</name>
    <dbReference type="NCBI Taxonomy" id="1586481"/>
    <lineage>
        <taxon>Eukaryota</taxon>
        <taxon>Metazoa</taxon>
        <taxon>Ecdysozoa</taxon>
        <taxon>Arthropoda</taxon>
        <taxon>Hexapoda</taxon>
        <taxon>Insecta</taxon>
        <taxon>Pterygota</taxon>
        <taxon>Neoptera</taxon>
        <taxon>Endopterygota</taxon>
        <taxon>Coleoptera</taxon>
        <taxon>Polyphaga</taxon>
        <taxon>Cucujiformia</taxon>
        <taxon>Chrysomeloidea</taxon>
        <taxon>Cerambycidae</taxon>
        <taxon>Lamiinae</taxon>
        <taxon>Acanthocinini</taxon>
        <taxon>Exocentrus</taxon>
    </lineage>
</organism>
<name>A0AAV8WEY1_9CUCU</name>
<dbReference type="CDD" id="cd00063">
    <property type="entry name" value="FN3"/>
    <property type="match status" value="1"/>
</dbReference>
<evidence type="ECO:0008006" key="4">
    <source>
        <dbReference type="Google" id="ProtNLM"/>
    </source>
</evidence>
<dbReference type="InterPro" id="IPR003961">
    <property type="entry name" value="FN3_dom"/>
</dbReference>